<name>A0ABP8NM15_9BACT</name>
<dbReference type="Proteomes" id="UP001500840">
    <property type="component" value="Unassembled WGS sequence"/>
</dbReference>
<gene>
    <name evidence="3" type="ORF">GCM10023156_61780</name>
</gene>
<protein>
    <recommendedName>
        <fullName evidence="2">N-terminal domain-containing protein</fullName>
    </recommendedName>
</protein>
<feature type="compositionally biased region" description="Basic and acidic residues" evidence="1">
    <location>
        <begin position="89"/>
        <end position="102"/>
    </location>
</feature>
<evidence type="ECO:0000256" key="1">
    <source>
        <dbReference type="SAM" id="MobiDB-lite"/>
    </source>
</evidence>
<keyword evidence="4" id="KW-1185">Reference proteome</keyword>
<dbReference type="Pfam" id="PF08401">
    <property type="entry name" value="ArdcN"/>
    <property type="match status" value="1"/>
</dbReference>
<comment type="caution">
    <text evidence="3">The sequence shown here is derived from an EMBL/GenBank/DDBJ whole genome shotgun (WGS) entry which is preliminary data.</text>
</comment>
<evidence type="ECO:0000313" key="3">
    <source>
        <dbReference type="EMBL" id="GAA4469555.1"/>
    </source>
</evidence>
<dbReference type="RefSeq" id="WP_345327498.1">
    <property type="nucleotide sequence ID" value="NZ_BAABGA010000107.1"/>
</dbReference>
<feature type="region of interest" description="Disordered" evidence="1">
    <location>
        <begin position="89"/>
        <end position="108"/>
    </location>
</feature>
<feature type="domain" description="N-terminal" evidence="2">
    <location>
        <begin position="9"/>
        <end position="121"/>
    </location>
</feature>
<evidence type="ECO:0000259" key="2">
    <source>
        <dbReference type="Pfam" id="PF08401"/>
    </source>
</evidence>
<sequence>MKKQDAILTIDNSLEALNDALKQGRNEIIDQYLTATASFHRYSFRNVAMIYSQFPEATFVAGYNAWKKRGRWVKPGESGIAIFAPMASRKSDHSASDQKGDEAQTDSESENVFGFRVVYVFDVSQTDGDPVIEPAPILGEPGHNLDVLIDIYRELEIKITFTQLPETVHGYSLGGEVRINDDLDDQEAFRVLVHELAHELMHKEAVFYRSTMKPLVETEAEAVAFVVSTACGIDHLDRSADYIALHQGDSKLLGESLTRIHETASRILALIEQRIGDREYERHLVHAA</sequence>
<dbReference type="InterPro" id="IPR013610">
    <property type="entry name" value="ArdC_N"/>
</dbReference>
<organism evidence="3 4">
    <name type="scientific">Novipirellula rosea</name>
    <dbReference type="NCBI Taxonomy" id="1031540"/>
    <lineage>
        <taxon>Bacteria</taxon>
        <taxon>Pseudomonadati</taxon>
        <taxon>Planctomycetota</taxon>
        <taxon>Planctomycetia</taxon>
        <taxon>Pirellulales</taxon>
        <taxon>Pirellulaceae</taxon>
        <taxon>Novipirellula</taxon>
    </lineage>
</organism>
<evidence type="ECO:0000313" key="4">
    <source>
        <dbReference type="Proteomes" id="UP001500840"/>
    </source>
</evidence>
<dbReference type="EMBL" id="BAABGA010000107">
    <property type="protein sequence ID" value="GAA4469555.1"/>
    <property type="molecule type" value="Genomic_DNA"/>
</dbReference>
<proteinExistence type="predicted"/>
<accession>A0ABP8NM15</accession>
<reference evidence="4" key="1">
    <citation type="journal article" date="2019" name="Int. J. Syst. Evol. Microbiol.">
        <title>The Global Catalogue of Microorganisms (GCM) 10K type strain sequencing project: providing services to taxonomists for standard genome sequencing and annotation.</title>
        <authorList>
            <consortium name="The Broad Institute Genomics Platform"/>
            <consortium name="The Broad Institute Genome Sequencing Center for Infectious Disease"/>
            <person name="Wu L."/>
            <person name="Ma J."/>
        </authorList>
    </citation>
    <scope>NUCLEOTIDE SEQUENCE [LARGE SCALE GENOMIC DNA]</scope>
    <source>
        <strain evidence="4">JCM 17759</strain>
    </source>
</reference>